<dbReference type="AlphaFoldDB" id="A0A1V0TU47"/>
<feature type="signal peptide" evidence="3">
    <location>
        <begin position="1"/>
        <end position="31"/>
    </location>
</feature>
<reference evidence="4 5" key="1">
    <citation type="submission" date="2017-04" db="EMBL/GenBank/DDBJ databases">
        <title>Complete Genome Sequence of Streptomyces gilvosporeus F607, a Capable Producer of Natamycin.</title>
        <authorList>
            <person name="Zong G."/>
            <person name="Zhong C."/>
            <person name="Fu J."/>
            <person name="Qin R."/>
            <person name="Cao G."/>
        </authorList>
    </citation>
    <scope>NUCLEOTIDE SEQUENCE [LARGE SCALE GENOMIC DNA]</scope>
    <source>
        <strain evidence="4 5">F607</strain>
    </source>
</reference>
<gene>
    <name evidence="4" type="ORF">B1H19_20305</name>
</gene>
<proteinExistence type="predicted"/>
<name>A0A1V0TU47_9ACTN</name>
<feature type="region of interest" description="Disordered" evidence="2">
    <location>
        <begin position="106"/>
        <end position="131"/>
    </location>
</feature>
<dbReference type="STRING" id="553510.B1H19_20305"/>
<evidence type="ECO:0000313" key="4">
    <source>
        <dbReference type="EMBL" id="ARF56212.1"/>
    </source>
</evidence>
<dbReference type="Pfam" id="PF13365">
    <property type="entry name" value="Trypsin_2"/>
    <property type="match status" value="1"/>
</dbReference>
<feature type="compositionally biased region" description="Gly residues" evidence="2">
    <location>
        <begin position="106"/>
        <end position="126"/>
    </location>
</feature>
<dbReference type="KEGG" id="sgv:B1H19_20305"/>
<evidence type="ECO:0000256" key="1">
    <source>
        <dbReference type="ARBA" id="ARBA00022729"/>
    </source>
</evidence>
<dbReference type="InterPro" id="IPR009003">
    <property type="entry name" value="Peptidase_S1_PA"/>
</dbReference>
<keyword evidence="5" id="KW-1185">Reference proteome</keyword>
<dbReference type="RefSeq" id="WP_083106063.1">
    <property type="nucleotide sequence ID" value="NZ_CP020569.1"/>
</dbReference>
<dbReference type="Proteomes" id="UP000192726">
    <property type="component" value="Chromosome"/>
</dbReference>
<organism evidence="4 5">
    <name type="scientific">Streptomyces gilvosporeus</name>
    <dbReference type="NCBI Taxonomy" id="553510"/>
    <lineage>
        <taxon>Bacteria</taxon>
        <taxon>Bacillati</taxon>
        <taxon>Actinomycetota</taxon>
        <taxon>Actinomycetes</taxon>
        <taxon>Kitasatosporales</taxon>
        <taxon>Streptomycetaceae</taxon>
        <taxon>Streptomyces</taxon>
    </lineage>
</organism>
<dbReference type="PANTHER" id="PTHR15462:SF8">
    <property type="entry name" value="SERINE PROTEASE"/>
    <property type="match status" value="1"/>
</dbReference>
<dbReference type="EMBL" id="CP020569">
    <property type="protein sequence ID" value="ARF56212.1"/>
    <property type="molecule type" value="Genomic_DNA"/>
</dbReference>
<dbReference type="PANTHER" id="PTHR15462">
    <property type="entry name" value="SERINE PROTEASE"/>
    <property type="match status" value="1"/>
</dbReference>
<feature type="chain" id="PRO_5012798643" description="Peptidase S1 domain-containing protein" evidence="3">
    <location>
        <begin position="32"/>
        <end position="294"/>
    </location>
</feature>
<evidence type="ECO:0000256" key="3">
    <source>
        <dbReference type="SAM" id="SignalP"/>
    </source>
</evidence>
<dbReference type="Gene3D" id="2.40.10.10">
    <property type="entry name" value="Trypsin-like serine proteases"/>
    <property type="match status" value="2"/>
</dbReference>
<protein>
    <recommendedName>
        <fullName evidence="6">Peptidase S1 domain-containing protein</fullName>
    </recommendedName>
</protein>
<evidence type="ECO:0000256" key="2">
    <source>
        <dbReference type="SAM" id="MobiDB-lite"/>
    </source>
</evidence>
<dbReference type="OrthoDB" id="3507155at2"/>
<dbReference type="InterPro" id="IPR043504">
    <property type="entry name" value="Peptidase_S1_PA_chymotrypsin"/>
</dbReference>
<feature type="region of interest" description="Disordered" evidence="2">
    <location>
        <begin position="199"/>
        <end position="218"/>
    </location>
</feature>
<evidence type="ECO:0000313" key="5">
    <source>
        <dbReference type="Proteomes" id="UP000192726"/>
    </source>
</evidence>
<evidence type="ECO:0008006" key="6">
    <source>
        <dbReference type="Google" id="ProtNLM"/>
    </source>
</evidence>
<dbReference type="SUPFAM" id="SSF50494">
    <property type="entry name" value="Trypsin-like serine proteases"/>
    <property type="match status" value="1"/>
</dbReference>
<sequence>MLTHHTPHRSRAVLATAFSLLAALLSGCADAAPASPPKAAADGLLPFVGVLTSDDDHWCTASVVDSPGRNLLATAAHCIYFQKEDKADGYEPGPFKGDLRFAPGFSGSGSGAGEGSGAGKGPGAGEGSRSARYPYGTWKVTALHVDTLWTDDNDDQGDYAFLTVAPDKHGRRIQDVVGAAAADWSSSPRRRVTVVGYPNEEHNPRNRPTSCTTRTRRDPDEPYMIRMECPGFWPGTSGGPWLADHRDASRPGRLIGVLSGGNTDHESVAVLFDHRARTLYERAVRGRGGTPVRA</sequence>
<dbReference type="InterPro" id="IPR050966">
    <property type="entry name" value="Glutamyl_endopeptidase"/>
</dbReference>
<accession>A0A1V0TU47</accession>
<keyword evidence="1 3" id="KW-0732">Signal</keyword>